<feature type="signal peptide" evidence="9">
    <location>
        <begin position="1"/>
        <end position="30"/>
    </location>
</feature>
<dbReference type="Gene3D" id="3.40.190.120">
    <property type="entry name" value="Osmoprotection protein (prox), domain 2"/>
    <property type="match status" value="1"/>
</dbReference>
<keyword evidence="4 8" id="KW-1133">Transmembrane helix</keyword>
<dbReference type="FunFam" id="1.10.3720.10:FF:000001">
    <property type="entry name" value="Glycine betaine ABC transporter, permease"/>
    <property type="match status" value="1"/>
</dbReference>
<dbReference type="RefSeq" id="WP_128228104.1">
    <property type="nucleotide sequence ID" value="NZ_SACR01000002.1"/>
</dbReference>
<comment type="similarity">
    <text evidence="8">Belongs to the binding-protein-dependent transport system permease family.</text>
</comment>
<name>A0A437RM04_9BURK</name>
<comment type="subcellular location">
    <subcellularLocation>
        <location evidence="1 8">Cell membrane</location>
        <topology evidence="1 8">Multi-pass membrane protein</topology>
    </subcellularLocation>
</comment>
<dbReference type="GO" id="GO:0043190">
    <property type="term" value="C:ATP-binding cassette (ABC) transporter complex"/>
    <property type="evidence" value="ECO:0007669"/>
    <property type="project" value="InterPro"/>
</dbReference>
<gene>
    <name evidence="11" type="ORF">EOE66_07895</name>
</gene>
<evidence type="ECO:0000256" key="6">
    <source>
        <dbReference type="ARBA" id="ARBA00035642"/>
    </source>
</evidence>
<dbReference type="Proteomes" id="UP000285575">
    <property type="component" value="Unassembled WGS sequence"/>
</dbReference>
<dbReference type="EMBL" id="SACR01000002">
    <property type="protein sequence ID" value="RVU47642.1"/>
    <property type="molecule type" value="Genomic_DNA"/>
</dbReference>
<feature type="chain" id="PRO_5019183093" evidence="9">
    <location>
        <begin position="31"/>
        <end position="522"/>
    </location>
</feature>
<feature type="transmembrane region" description="Helical" evidence="8">
    <location>
        <begin position="381"/>
        <end position="399"/>
    </location>
</feature>
<protein>
    <submittedName>
        <fullName evidence="11">ABC transporter permease subunit</fullName>
    </submittedName>
</protein>
<feature type="transmembrane region" description="Helical" evidence="8">
    <location>
        <begin position="351"/>
        <end position="375"/>
    </location>
</feature>
<organism evidence="11 12">
    <name type="scientific">Rubrivivax rivuli</name>
    <dbReference type="NCBI Taxonomy" id="1862385"/>
    <lineage>
        <taxon>Bacteria</taxon>
        <taxon>Pseudomonadati</taxon>
        <taxon>Pseudomonadota</taxon>
        <taxon>Betaproteobacteria</taxon>
        <taxon>Burkholderiales</taxon>
        <taxon>Sphaerotilaceae</taxon>
        <taxon>Rubrivivax</taxon>
    </lineage>
</organism>
<evidence type="ECO:0000256" key="9">
    <source>
        <dbReference type="SAM" id="SignalP"/>
    </source>
</evidence>
<proteinExistence type="inferred from homology"/>
<keyword evidence="2 8" id="KW-0813">Transport</keyword>
<dbReference type="InterPro" id="IPR051204">
    <property type="entry name" value="ABC_transp_perm/SBD"/>
</dbReference>
<dbReference type="GO" id="GO:0031460">
    <property type="term" value="P:glycine betaine transport"/>
    <property type="evidence" value="ECO:0007669"/>
    <property type="project" value="UniProtKB-ARBA"/>
</dbReference>
<dbReference type="Gene3D" id="1.10.3720.10">
    <property type="entry name" value="MetI-like"/>
    <property type="match status" value="1"/>
</dbReference>
<evidence type="ECO:0000256" key="5">
    <source>
        <dbReference type="ARBA" id="ARBA00023136"/>
    </source>
</evidence>
<keyword evidence="5 8" id="KW-0472">Membrane</keyword>
<dbReference type="Pfam" id="PF04069">
    <property type="entry name" value="OpuAC"/>
    <property type="match status" value="1"/>
</dbReference>
<dbReference type="InterPro" id="IPR035906">
    <property type="entry name" value="MetI-like_sf"/>
</dbReference>
<dbReference type="InterPro" id="IPR007210">
    <property type="entry name" value="ABC_Gly_betaine_transp_sub-bd"/>
</dbReference>
<keyword evidence="9" id="KW-0732">Signal</keyword>
<dbReference type="GO" id="GO:0022857">
    <property type="term" value="F:transmembrane transporter activity"/>
    <property type="evidence" value="ECO:0007669"/>
    <property type="project" value="InterPro"/>
</dbReference>
<evidence type="ECO:0000313" key="11">
    <source>
        <dbReference type="EMBL" id="RVU47642.1"/>
    </source>
</evidence>
<sequence length="522" mass="53750">MPAVLPAVLRAACFALVGLALALRALPAAAAEPIQVGSKRFTESYVLGELARLALQQGGVAAVHRQGLGNTAILEQALRSGQIDLYPEYTGTIVRELLKRQPAPGAPPPTLAELNTWLAPLGLKAAVPLGFNNSYALALREADAQRLGVATLSAVAALPAATAARLRPGLSHEFLVRADGWPGLQQRYGLQPAAPRALDHGLAYQALAQGQVDLIDVYSTDAQIGRLGLRVLRDDLGFFPRYDAVLLMRANLPAAALAALAPLQGHIDEAAMIAMNAAVEIDGRPFAEVAGAFLRTGPAAAPAAPGLLALIFAPDLGRLLGQHLALVAGSVLMAVGLGVPLGVLAQRRARLGAWVMAAVGLLQTLPSLALLAFLIAWLGRIGFLPALLALFLYALLPIVRNTVAGLASVPAGQRDAARALGLRPWAAWRCVELPQALPTLLAGIGTAAVINVGTATVAAFVGAGGLGDRIVAGLAVNDTQRMLAGAIPAALLALAVQAALAGLQRWLVPAPLRGAPQRPGAA</sequence>
<dbReference type="AlphaFoldDB" id="A0A437RM04"/>
<feature type="transmembrane region" description="Helical" evidence="8">
    <location>
        <begin position="439"/>
        <end position="462"/>
    </location>
</feature>
<reference evidence="11 12" key="1">
    <citation type="submission" date="2019-01" db="EMBL/GenBank/DDBJ databases">
        <authorList>
            <person name="Chen W.-M."/>
        </authorList>
    </citation>
    <scope>NUCLEOTIDE SEQUENCE [LARGE SCALE GENOMIC DNA]</scope>
    <source>
        <strain evidence="11 12">KYPY4</strain>
    </source>
</reference>
<evidence type="ECO:0000313" key="12">
    <source>
        <dbReference type="Proteomes" id="UP000285575"/>
    </source>
</evidence>
<evidence type="ECO:0000256" key="4">
    <source>
        <dbReference type="ARBA" id="ARBA00022989"/>
    </source>
</evidence>
<comment type="similarity">
    <text evidence="6">In the C-terminal section; belongs to the OsmX family.</text>
</comment>
<keyword evidence="12" id="KW-1185">Reference proteome</keyword>
<feature type="transmembrane region" description="Helical" evidence="8">
    <location>
        <begin position="482"/>
        <end position="503"/>
    </location>
</feature>
<dbReference type="Gene3D" id="3.40.190.10">
    <property type="entry name" value="Periplasmic binding protein-like II"/>
    <property type="match status" value="1"/>
</dbReference>
<dbReference type="SUPFAM" id="SSF53850">
    <property type="entry name" value="Periplasmic binding protein-like II"/>
    <property type="match status" value="1"/>
</dbReference>
<dbReference type="InterPro" id="IPR000515">
    <property type="entry name" value="MetI-like"/>
</dbReference>
<comment type="caution">
    <text evidence="11">The sequence shown here is derived from an EMBL/GenBank/DDBJ whole genome shotgun (WGS) entry which is preliminary data.</text>
</comment>
<evidence type="ECO:0000256" key="2">
    <source>
        <dbReference type="ARBA" id="ARBA00022448"/>
    </source>
</evidence>
<evidence type="ECO:0000256" key="7">
    <source>
        <dbReference type="ARBA" id="ARBA00035652"/>
    </source>
</evidence>
<feature type="domain" description="ABC transmembrane type-1" evidence="10">
    <location>
        <begin position="320"/>
        <end position="500"/>
    </location>
</feature>
<dbReference type="OrthoDB" id="9781705at2"/>
<accession>A0A437RM04</accession>
<comment type="similarity">
    <text evidence="7">In the N-terminal section; belongs to the binding-protein-dependent transport system permease family.</text>
</comment>
<dbReference type="Pfam" id="PF00528">
    <property type="entry name" value="BPD_transp_1"/>
    <property type="match status" value="1"/>
</dbReference>
<evidence type="ECO:0000259" key="10">
    <source>
        <dbReference type="PROSITE" id="PS50928"/>
    </source>
</evidence>
<dbReference type="PANTHER" id="PTHR30177:SF4">
    <property type="entry name" value="OSMOPROTECTANT IMPORT PERMEASE PROTEIN OSMW"/>
    <property type="match status" value="1"/>
</dbReference>
<dbReference type="CDD" id="cd06261">
    <property type="entry name" value="TM_PBP2"/>
    <property type="match status" value="1"/>
</dbReference>
<keyword evidence="3 8" id="KW-0812">Transmembrane</keyword>
<dbReference type="PROSITE" id="PS50928">
    <property type="entry name" value="ABC_TM1"/>
    <property type="match status" value="1"/>
</dbReference>
<evidence type="ECO:0000256" key="1">
    <source>
        <dbReference type="ARBA" id="ARBA00004651"/>
    </source>
</evidence>
<feature type="transmembrane region" description="Helical" evidence="8">
    <location>
        <begin position="324"/>
        <end position="344"/>
    </location>
</feature>
<evidence type="ECO:0000256" key="3">
    <source>
        <dbReference type="ARBA" id="ARBA00022692"/>
    </source>
</evidence>
<dbReference type="SUPFAM" id="SSF161098">
    <property type="entry name" value="MetI-like"/>
    <property type="match status" value="1"/>
</dbReference>
<dbReference type="PANTHER" id="PTHR30177">
    <property type="entry name" value="GLYCINE BETAINE/L-PROLINE TRANSPORT SYSTEM PERMEASE PROTEIN PROW"/>
    <property type="match status" value="1"/>
</dbReference>
<evidence type="ECO:0000256" key="8">
    <source>
        <dbReference type="RuleBase" id="RU363032"/>
    </source>
</evidence>